<name>Q9ZG71_CHLTH</name>
<accession>Q9ZG71</accession>
<feature type="non-terminal residue" evidence="1">
    <location>
        <position position="1"/>
    </location>
</feature>
<evidence type="ECO:0000313" key="1">
    <source>
        <dbReference type="EMBL" id="AAD04057.1"/>
    </source>
</evidence>
<sequence length="40" mass="4442">NSSKLLSPKAFSYTQNRALPKIPDGTEVVFSPDSLNYSRI</sequence>
<feature type="non-terminal residue" evidence="1">
    <location>
        <position position="40"/>
    </location>
</feature>
<organism evidence="1">
    <name type="scientific">Chlamydia trachomatis</name>
    <dbReference type="NCBI Taxonomy" id="813"/>
    <lineage>
        <taxon>Bacteria</taxon>
        <taxon>Pseudomonadati</taxon>
        <taxon>Chlamydiota</taxon>
        <taxon>Chlamydiia</taxon>
        <taxon>Chlamydiales</taxon>
        <taxon>Chlamydiaceae</taxon>
        <taxon>Chlamydia/Chlamydophila group</taxon>
        <taxon>Chlamydia</taxon>
    </lineage>
</organism>
<dbReference type="EMBL" id="AF087279">
    <property type="protein sequence ID" value="AAD04057.1"/>
    <property type="molecule type" value="Genomic_DNA"/>
</dbReference>
<proteinExistence type="predicted"/>
<dbReference type="AlphaFoldDB" id="Q9ZG71"/>
<protein>
    <submittedName>
        <fullName evidence="1">Rapamycin-binding protein</fullName>
    </submittedName>
</protein>
<reference evidence="1" key="1">
    <citation type="submission" date="1998-08" db="EMBL/GenBank/DDBJ databases">
        <title>Gene identification of Chlamydia trachomatis by random DNA sequencing.</title>
        <authorList>
            <person name="Wang L."/>
            <person name="Steenburg S.D."/>
            <person name="Zheng Y."/>
            <person name="Larsen S.H."/>
        </authorList>
    </citation>
    <scope>NUCLEOTIDE SEQUENCE</scope>
    <source>
        <strain evidence="1">L2 434B</strain>
    </source>
</reference>